<proteinExistence type="predicted"/>
<feature type="domain" description="Glycosyltransferase subfamily 4-like N-terminal" evidence="5">
    <location>
        <begin position="54"/>
        <end position="150"/>
    </location>
</feature>
<evidence type="ECO:0000259" key="5">
    <source>
        <dbReference type="Pfam" id="PF13439"/>
    </source>
</evidence>
<dbReference type="Proteomes" id="UP001501468">
    <property type="component" value="Unassembled WGS sequence"/>
</dbReference>
<keyword evidence="7" id="KW-1185">Reference proteome</keyword>
<feature type="region of interest" description="Disordered" evidence="4">
    <location>
        <begin position="156"/>
        <end position="191"/>
    </location>
</feature>
<gene>
    <name evidence="6" type="ORF">GCM10022399_37640</name>
</gene>
<feature type="compositionally biased region" description="Acidic residues" evidence="4">
    <location>
        <begin position="461"/>
        <end position="496"/>
    </location>
</feature>
<evidence type="ECO:0000256" key="4">
    <source>
        <dbReference type="SAM" id="MobiDB-lite"/>
    </source>
</evidence>
<dbReference type="Gene3D" id="3.40.50.2000">
    <property type="entry name" value="Glycogen Phosphorylase B"/>
    <property type="match status" value="2"/>
</dbReference>
<dbReference type="EMBL" id="BAABDC010000008">
    <property type="protein sequence ID" value="GAA3717537.1"/>
    <property type="molecule type" value="Genomic_DNA"/>
</dbReference>
<evidence type="ECO:0000313" key="6">
    <source>
        <dbReference type="EMBL" id="GAA3717537.1"/>
    </source>
</evidence>
<feature type="compositionally biased region" description="Low complexity" evidence="4">
    <location>
        <begin position="156"/>
        <end position="166"/>
    </location>
</feature>
<reference evidence="7" key="1">
    <citation type="journal article" date="2019" name="Int. J. Syst. Evol. Microbiol.">
        <title>The Global Catalogue of Microorganisms (GCM) 10K type strain sequencing project: providing services to taxonomists for standard genome sequencing and annotation.</title>
        <authorList>
            <consortium name="The Broad Institute Genomics Platform"/>
            <consortium name="The Broad Institute Genome Sequencing Center for Infectious Disease"/>
            <person name="Wu L."/>
            <person name="Ma J."/>
        </authorList>
    </citation>
    <scope>NUCLEOTIDE SEQUENCE [LARGE SCALE GENOMIC DNA]</scope>
    <source>
        <strain evidence="7">JCM 17125</strain>
    </source>
</reference>
<dbReference type="InterPro" id="IPR028098">
    <property type="entry name" value="Glyco_trans_4-like_N"/>
</dbReference>
<comment type="caution">
    <text evidence="6">The sequence shown here is derived from an EMBL/GenBank/DDBJ whole genome shotgun (WGS) entry which is preliminary data.</text>
</comment>
<keyword evidence="3" id="KW-0808">Transferase</keyword>
<protein>
    <recommendedName>
        <fullName evidence="1">D-inositol 3-phosphate glycosyltransferase</fullName>
    </recommendedName>
</protein>
<accession>A0ABP7EEX2</accession>
<evidence type="ECO:0000256" key="3">
    <source>
        <dbReference type="ARBA" id="ARBA00022679"/>
    </source>
</evidence>
<name>A0ABP7EEX2_9MICO</name>
<sequence>MTDALSQGSPSRGHEGFEAAGAAPHLGASATADVSTGSAALRIAIVGPTHPHKGGVAAHTTMLAHHLADAGHDVTLVSWAHLYPSKLHHADVSVPDGQPEVPPFPRTIRALSWARPDTWVRAGRRLRDVDAIVVVHVMPAVAPAHLALLRAAGALPGAASGSTEPSEPSEPSEPTGTAGPPGSGGSTGPRPQSVVICLNVLPHEHHVGDRRLMAALLSRVDSVLVHGADQARVAHDLGARRVSVADLPPHVPGGDPIARGPRPGPTRLLALGLVREYKGIDVLLRAMRSVPEVTLTIAGELWGPNRSVIGRLASDPALAGRVEIRDGYVPADALAALLADHDVLALPYRSATASQNVVLGHAHGLPVLASDIAPFSQQVEDGVNGLLVPPEDERALAGALRRLGDPDVRRRLAEGVHTPDLSGPWAHYLGTLEALSVDESVLLGDTGSYAASSGPRRGDGPDDAFDDGPGDDLDGDDPSLGDDDPGDDDDDAGDDDALARRGRVVLGAVRRVSGRVRRSAAQALRHRAARRPLVSLRPDDLPEWVLATDVLGEPDEADDARRLSRILGLPRSLDSVSAWAALGALAAILRVRDDGRRSAVIVDEGGTRSLLSRWARAVGFAPVEIDFTGSHPSVAALDVDTGSLDVIVRIHPSGCDSDDVDHVLEQASWALRSGGLLVITIPIGPRAAEGAVGPADVRGILARAHDLGFVLIGDLDGDVNARMREAASRARADDAAYGLVRLTLRRR</sequence>
<dbReference type="Pfam" id="PF13692">
    <property type="entry name" value="Glyco_trans_1_4"/>
    <property type="match status" value="1"/>
</dbReference>
<evidence type="ECO:0000313" key="7">
    <source>
        <dbReference type="Proteomes" id="UP001501468"/>
    </source>
</evidence>
<dbReference type="PANTHER" id="PTHR45947:SF3">
    <property type="entry name" value="SULFOQUINOVOSYL TRANSFERASE SQD2"/>
    <property type="match status" value="1"/>
</dbReference>
<dbReference type="Pfam" id="PF13439">
    <property type="entry name" value="Glyco_transf_4"/>
    <property type="match status" value="1"/>
</dbReference>
<feature type="region of interest" description="Disordered" evidence="4">
    <location>
        <begin position="446"/>
        <end position="497"/>
    </location>
</feature>
<keyword evidence="2" id="KW-0328">Glycosyltransferase</keyword>
<organism evidence="6 7">
    <name type="scientific">Terrabacter ginsenosidimutans</name>
    <dbReference type="NCBI Taxonomy" id="490575"/>
    <lineage>
        <taxon>Bacteria</taxon>
        <taxon>Bacillati</taxon>
        <taxon>Actinomycetota</taxon>
        <taxon>Actinomycetes</taxon>
        <taxon>Micrococcales</taxon>
        <taxon>Intrasporangiaceae</taxon>
        <taxon>Terrabacter</taxon>
    </lineage>
</organism>
<evidence type="ECO:0000256" key="2">
    <source>
        <dbReference type="ARBA" id="ARBA00022676"/>
    </source>
</evidence>
<dbReference type="PANTHER" id="PTHR45947">
    <property type="entry name" value="SULFOQUINOVOSYL TRANSFERASE SQD2"/>
    <property type="match status" value="1"/>
</dbReference>
<dbReference type="SUPFAM" id="SSF53756">
    <property type="entry name" value="UDP-Glycosyltransferase/glycogen phosphorylase"/>
    <property type="match status" value="1"/>
</dbReference>
<dbReference type="InterPro" id="IPR050194">
    <property type="entry name" value="Glycosyltransferase_grp1"/>
</dbReference>
<dbReference type="CDD" id="cd03801">
    <property type="entry name" value="GT4_PimA-like"/>
    <property type="match status" value="1"/>
</dbReference>
<dbReference type="RefSeq" id="WP_344950292.1">
    <property type="nucleotide sequence ID" value="NZ_BAABDC010000008.1"/>
</dbReference>
<evidence type="ECO:0000256" key="1">
    <source>
        <dbReference type="ARBA" id="ARBA00021292"/>
    </source>
</evidence>